<accession>A0A1I0NL43</accession>
<evidence type="ECO:0008006" key="4">
    <source>
        <dbReference type="Google" id="ProtNLM"/>
    </source>
</evidence>
<evidence type="ECO:0000256" key="1">
    <source>
        <dbReference type="SAM" id="Phobius"/>
    </source>
</evidence>
<keyword evidence="3" id="KW-1185">Reference proteome</keyword>
<dbReference type="RefSeq" id="WP_207510477.1">
    <property type="nucleotide sequence ID" value="NZ_FOIZ01000001.1"/>
</dbReference>
<feature type="transmembrane region" description="Helical" evidence="1">
    <location>
        <begin position="37"/>
        <end position="58"/>
    </location>
</feature>
<feature type="transmembrane region" description="Helical" evidence="1">
    <location>
        <begin position="12"/>
        <end position="31"/>
    </location>
</feature>
<sequence length="72" mass="7984">MFLTSADISAGAAIGWIVFAVILVIPHFQLWKRTGHSGLWGLLILIPVVNIAMLWALAIKRWPVDKAHNAPR</sequence>
<dbReference type="Proteomes" id="UP000199167">
    <property type="component" value="Unassembled WGS sequence"/>
</dbReference>
<keyword evidence="1" id="KW-0812">Transmembrane</keyword>
<dbReference type="AlphaFoldDB" id="A0A1I0NL43"/>
<keyword evidence="1" id="KW-1133">Transmembrane helix</keyword>
<reference evidence="2 3" key="1">
    <citation type="submission" date="2016-10" db="EMBL/GenBank/DDBJ databases">
        <authorList>
            <person name="de Groot N.N."/>
        </authorList>
    </citation>
    <scope>NUCLEOTIDE SEQUENCE [LARGE SCALE GENOMIC DNA]</scope>
    <source>
        <strain evidence="2 3">DSM 17925</strain>
    </source>
</reference>
<evidence type="ECO:0000313" key="3">
    <source>
        <dbReference type="Proteomes" id="UP000199167"/>
    </source>
</evidence>
<name>A0A1I0NL43_9RHOB</name>
<dbReference type="STRING" id="364200.SAMN04488515_0682"/>
<keyword evidence="1" id="KW-0472">Membrane</keyword>
<proteinExistence type="predicted"/>
<organism evidence="2 3">
    <name type="scientific">Cognatiyoonia koreensis</name>
    <dbReference type="NCBI Taxonomy" id="364200"/>
    <lineage>
        <taxon>Bacteria</taxon>
        <taxon>Pseudomonadati</taxon>
        <taxon>Pseudomonadota</taxon>
        <taxon>Alphaproteobacteria</taxon>
        <taxon>Rhodobacterales</taxon>
        <taxon>Paracoccaceae</taxon>
        <taxon>Cognatiyoonia</taxon>
    </lineage>
</organism>
<gene>
    <name evidence="2" type="ORF">SAMN04488515_0682</name>
</gene>
<evidence type="ECO:0000313" key="2">
    <source>
        <dbReference type="EMBL" id="SEW02016.1"/>
    </source>
</evidence>
<protein>
    <recommendedName>
        <fullName evidence="4">DUF805 domain-containing protein</fullName>
    </recommendedName>
</protein>
<dbReference type="EMBL" id="FOIZ01000001">
    <property type="protein sequence ID" value="SEW02016.1"/>
    <property type="molecule type" value="Genomic_DNA"/>
</dbReference>